<dbReference type="InterPro" id="IPR036388">
    <property type="entry name" value="WH-like_DNA-bd_sf"/>
</dbReference>
<dbReference type="InterPro" id="IPR039422">
    <property type="entry name" value="MarR/SlyA-like"/>
</dbReference>
<dbReference type="InterPro" id="IPR036390">
    <property type="entry name" value="WH_DNA-bd_sf"/>
</dbReference>
<dbReference type="GO" id="GO:0003700">
    <property type="term" value="F:DNA-binding transcription factor activity"/>
    <property type="evidence" value="ECO:0007669"/>
    <property type="project" value="InterPro"/>
</dbReference>
<accession>A0A3P5XP32</accession>
<name>A0A3P5XP32_9RHOB</name>
<reference evidence="2 3" key="1">
    <citation type="submission" date="2018-11" db="EMBL/GenBank/DDBJ databases">
        <authorList>
            <person name="Criscuolo A."/>
        </authorList>
    </citation>
    <scope>NUCLEOTIDE SEQUENCE [LARGE SCALE GENOMIC DNA]</scope>
    <source>
        <strain evidence="2">ACIP111625</strain>
    </source>
</reference>
<evidence type="ECO:0000313" key="2">
    <source>
        <dbReference type="EMBL" id="VDC33460.1"/>
    </source>
</evidence>
<dbReference type="Gene3D" id="1.10.10.10">
    <property type="entry name" value="Winged helix-like DNA-binding domain superfamily/Winged helix DNA-binding domain"/>
    <property type="match status" value="1"/>
</dbReference>
<dbReference type="SUPFAM" id="SSF46785">
    <property type="entry name" value="Winged helix' DNA-binding domain"/>
    <property type="match status" value="1"/>
</dbReference>
<evidence type="ECO:0000313" key="3">
    <source>
        <dbReference type="Proteomes" id="UP000277498"/>
    </source>
</evidence>
<protein>
    <submittedName>
        <fullName evidence="2">MarR family protein</fullName>
    </submittedName>
</protein>
<gene>
    <name evidence="2" type="ORF">XINFAN_03852</name>
</gene>
<dbReference type="GO" id="GO:0006950">
    <property type="term" value="P:response to stress"/>
    <property type="evidence" value="ECO:0007669"/>
    <property type="project" value="TreeGrafter"/>
</dbReference>
<evidence type="ECO:0000259" key="1">
    <source>
        <dbReference type="PROSITE" id="PS50995"/>
    </source>
</evidence>
<dbReference type="Pfam" id="PF12802">
    <property type="entry name" value="MarR_2"/>
    <property type="match status" value="1"/>
</dbReference>
<keyword evidence="3" id="KW-1185">Reference proteome</keyword>
<dbReference type="PANTHER" id="PTHR33164">
    <property type="entry name" value="TRANSCRIPTIONAL REGULATOR, MARR FAMILY"/>
    <property type="match status" value="1"/>
</dbReference>
<sequence>MTTAETETRDPPLTAAEGAAFFGDPDPGIGYNRVFFALQRIQRTIMPEIEKSLREMGIQDPIWYEIIEAADSAGEKGIQMLALQKRLFVAQYALSRHVSRMVRAGLLRREASGGAGRAQVVRLTGAAEGMQERIWNVYAEKIQAAFAPRISQAEAYTLVRMLNRLYD</sequence>
<dbReference type="EMBL" id="UXAW01000118">
    <property type="protein sequence ID" value="VDC33460.1"/>
    <property type="molecule type" value="Genomic_DNA"/>
</dbReference>
<dbReference type="AlphaFoldDB" id="A0A3P5XP32"/>
<organism evidence="2 3">
    <name type="scientific">Pseudogemmobacter humi</name>
    <dbReference type="NCBI Taxonomy" id="2483812"/>
    <lineage>
        <taxon>Bacteria</taxon>
        <taxon>Pseudomonadati</taxon>
        <taxon>Pseudomonadota</taxon>
        <taxon>Alphaproteobacteria</taxon>
        <taxon>Rhodobacterales</taxon>
        <taxon>Paracoccaceae</taxon>
        <taxon>Pseudogemmobacter</taxon>
    </lineage>
</organism>
<dbReference type="Proteomes" id="UP000277498">
    <property type="component" value="Unassembled WGS sequence"/>
</dbReference>
<dbReference type="PANTHER" id="PTHR33164:SF104">
    <property type="entry name" value="TRANSCRIPTIONAL REGULATORY PROTEIN"/>
    <property type="match status" value="1"/>
</dbReference>
<dbReference type="PROSITE" id="PS50995">
    <property type="entry name" value="HTH_MARR_2"/>
    <property type="match status" value="1"/>
</dbReference>
<dbReference type="RefSeq" id="WP_233352400.1">
    <property type="nucleotide sequence ID" value="NZ_UXAW01000118.1"/>
</dbReference>
<feature type="domain" description="HTH marR-type" evidence="1">
    <location>
        <begin position="31"/>
        <end position="167"/>
    </location>
</feature>
<proteinExistence type="predicted"/>
<dbReference type="InterPro" id="IPR000835">
    <property type="entry name" value="HTH_MarR-typ"/>
</dbReference>